<organism evidence="1 2">
    <name type="scientific">Klebsiella pneumoniae</name>
    <dbReference type="NCBI Taxonomy" id="573"/>
    <lineage>
        <taxon>Bacteria</taxon>
        <taxon>Pseudomonadati</taxon>
        <taxon>Pseudomonadota</taxon>
        <taxon>Gammaproteobacteria</taxon>
        <taxon>Enterobacterales</taxon>
        <taxon>Enterobacteriaceae</taxon>
        <taxon>Klebsiella/Raoultella group</taxon>
        <taxon>Klebsiella</taxon>
        <taxon>Klebsiella pneumoniae complex</taxon>
    </lineage>
</organism>
<dbReference type="InterPro" id="IPR027417">
    <property type="entry name" value="P-loop_NTPase"/>
</dbReference>
<evidence type="ECO:0000313" key="1">
    <source>
        <dbReference type="EMBL" id="STU67468.1"/>
    </source>
</evidence>
<reference evidence="1 2" key="1">
    <citation type="submission" date="2018-06" db="EMBL/GenBank/DDBJ databases">
        <authorList>
            <consortium name="Pathogen Informatics"/>
            <person name="Doyle S."/>
        </authorList>
    </citation>
    <scope>NUCLEOTIDE SEQUENCE [LARGE SCALE GENOMIC DNA]</scope>
    <source>
        <strain evidence="1 2">NCTC204</strain>
    </source>
</reference>
<sequence length="51" mass="5728">MRKRLVEYHQMTAPLIGYYTKEAQAGNTKYAKVDGTKAVADVRAELEKILG</sequence>
<gene>
    <name evidence="1" type="primary">adk_1</name>
    <name evidence="1" type="ORF">NCTC204_00260</name>
</gene>
<name>A0A377ZDD9_KLEPN</name>
<dbReference type="EC" id="2.7.4.3" evidence="1"/>
<keyword evidence="1" id="KW-0418">Kinase</keyword>
<keyword evidence="1" id="KW-0808">Transferase</keyword>
<protein>
    <submittedName>
        <fullName evidence="1">Adenylate kinase</fullName>
        <ecNumber evidence="1">2.7.4.3</ecNumber>
    </submittedName>
</protein>
<dbReference type="AlphaFoldDB" id="A0A377ZDD9"/>
<dbReference type="Proteomes" id="UP000255192">
    <property type="component" value="Unassembled WGS sequence"/>
</dbReference>
<dbReference type="EMBL" id="UGMD01000002">
    <property type="protein sequence ID" value="STU67468.1"/>
    <property type="molecule type" value="Genomic_DNA"/>
</dbReference>
<accession>A0A377ZDD9</accession>
<evidence type="ECO:0000313" key="2">
    <source>
        <dbReference type="Proteomes" id="UP000255192"/>
    </source>
</evidence>
<proteinExistence type="predicted"/>
<dbReference type="Gene3D" id="3.40.50.300">
    <property type="entry name" value="P-loop containing nucleotide triphosphate hydrolases"/>
    <property type="match status" value="1"/>
</dbReference>
<dbReference type="GO" id="GO:0004017">
    <property type="term" value="F:AMP kinase activity"/>
    <property type="evidence" value="ECO:0007669"/>
    <property type="project" value="UniProtKB-EC"/>
</dbReference>